<dbReference type="Gene3D" id="2.60.40.10">
    <property type="entry name" value="Immunoglobulins"/>
    <property type="match status" value="4"/>
</dbReference>
<dbReference type="InterPro" id="IPR008979">
    <property type="entry name" value="Galactose-bd-like_sf"/>
</dbReference>
<dbReference type="InterPro" id="IPR037459">
    <property type="entry name" value="RhgT-like"/>
</dbReference>
<dbReference type="SUPFAM" id="SSF49265">
    <property type="entry name" value="Fibronectin type III"/>
    <property type="match status" value="2"/>
</dbReference>
<dbReference type="InterPro" id="IPR013830">
    <property type="entry name" value="SGNH_hydro"/>
</dbReference>
<dbReference type="Pfam" id="PF18370">
    <property type="entry name" value="RGI_lyase"/>
    <property type="match status" value="1"/>
</dbReference>
<evidence type="ECO:0000256" key="1">
    <source>
        <dbReference type="ARBA" id="ARBA00023295"/>
    </source>
</evidence>
<feature type="domain" description="Fibronectin type-III" evidence="3">
    <location>
        <begin position="261"/>
        <end position="350"/>
    </location>
</feature>
<keyword evidence="1" id="KW-0378">Hydrolase</keyword>
<reference evidence="4 5" key="1">
    <citation type="submission" date="2020-05" db="EMBL/GenBank/DDBJ databases">
        <title>MicrobeNet Type strains.</title>
        <authorList>
            <person name="Nicholson A.C."/>
        </authorList>
    </citation>
    <scope>NUCLEOTIDE SEQUENCE [LARGE SCALE GENOMIC DNA]</scope>
    <source>
        <strain evidence="4 5">JCM 14547</strain>
    </source>
</reference>
<gene>
    <name evidence="4" type="ORF">HLB09_02575</name>
</gene>
<dbReference type="InterPro" id="IPR028994">
    <property type="entry name" value="Integrin_alpha_N"/>
</dbReference>
<dbReference type="SUPFAM" id="SSF49785">
    <property type="entry name" value="Galactose-binding domain-like"/>
    <property type="match status" value="1"/>
</dbReference>
<name>A0A849BFY3_9ACTN</name>
<accession>A0A849BFY3</accession>
<dbReference type="Pfam" id="PF00041">
    <property type="entry name" value="fn3"/>
    <property type="match status" value="1"/>
</dbReference>
<dbReference type="Gene3D" id="3.40.50.1110">
    <property type="entry name" value="SGNH hydrolase"/>
    <property type="match status" value="1"/>
</dbReference>
<keyword evidence="2" id="KW-0624">Polysaccharide degradation</keyword>
<dbReference type="PROSITE" id="PS50853">
    <property type="entry name" value="FN3"/>
    <property type="match status" value="3"/>
</dbReference>
<dbReference type="Gene3D" id="2.60.120.430">
    <property type="entry name" value="Galactose-binding lectin"/>
    <property type="match status" value="1"/>
</dbReference>
<dbReference type="Pfam" id="PF21348">
    <property type="entry name" value="RGL11_C"/>
    <property type="match status" value="1"/>
</dbReference>
<comment type="caution">
    <text evidence="4">The sequence shown here is derived from an EMBL/GenBank/DDBJ whole genome shotgun (WGS) entry which is preliminary data.</text>
</comment>
<dbReference type="InterPro" id="IPR041624">
    <property type="entry name" value="RGI_lyase"/>
</dbReference>
<dbReference type="SMART" id="SM00060">
    <property type="entry name" value="FN3"/>
    <property type="match status" value="3"/>
</dbReference>
<evidence type="ECO:0000313" key="4">
    <source>
        <dbReference type="EMBL" id="NNH21990.1"/>
    </source>
</evidence>
<keyword evidence="2" id="KW-0119">Carbohydrate metabolism</keyword>
<feature type="domain" description="Fibronectin type-III" evidence="3">
    <location>
        <begin position="599"/>
        <end position="692"/>
    </location>
</feature>
<dbReference type="InterPro" id="IPR049366">
    <property type="entry name" value="RGL11_C"/>
</dbReference>
<dbReference type="InterPro" id="IPR034641">
    <property type="entry name" value="RGL11"/>
</dbReference>
<dbReference type="InterPro" id="IPR013783">
    <property type="entry name" value="Ig-like_fold"/>
</dbReference>
<dbReference type="CDD" id="cd01821">
    <property type="entry name" value="Rhamnogalacturan_acetylesterase_like"/>
    <property type="match status" value="1"/>
</dbReference>
<organism evidence="4 5">
    <name type="scientific">Pseudokineococcus marinus</name>
    <dbReference type="NCBI Taxonomy" id="351215"/>
    <lineage>
        <taxon>Bacteria</taxon>
        <taxon>Bacillati</taxon>
        <taxon>Actinomycetota</taxon>
        <taxon>Actinomycetes</taxon>
        <taxon>Kineosporiales</taxon>
        <taxon>Kineosporiaceae</taxon>
        <taxon>Pseudokineococcus</taxon>
    </lineage>
</organism>
<dbReference type="InterPro" id="IPR036514">
    <property type="entry name" value="SGNH_hydro_sf"/>
</dbReference>
<sequence length="1394" mass="147574">MNLDLGGSAPRLAGLTITPQAPREAAGHPTAWITGDSTVQTYTDDYAPQAGWGQMLDRYLTDDVDVVNKAIGGRSSKNFISQGRLDEVLLDVRPGDHLLVQFGHNDNSYGVDDRFAAPADYTEHLRTFVEGARQRGAVPVLVTPVSRRSYAADGTAAVSFPAYVEAARRLAEETGTPLVDLSASSRAYLTEIGPERAKSVFLWVPEGAYPNRPGGTQDDTHFQDYGAIQMARLVAADLAELDVPLADEVVEAEPPAEVPAAPAAPVASGVSSSSAVLTWEPVEGADVYLVQRKDADADDSAYALATTSTVGRASVAGLAEGASYDLRVVAVNGRGESAPSAPVRVTTRSALVRLDVQLSGSPVAEGFEAVDETTLHTPERGYGWLSLEPAIAGRDRGTGFDDPPDDVERDFLLPSPEDELAVDVPRGTYAVTTYNGDWIGTSRSEVQLEGRAYGSSNAGRGSVSKKTSQPVDVVDGQLSLVMTGSSSRLNGVEVTALLLAPTALAAGDVAVEGTGVSVPLSWTAAPDAAGYRVYRQAPGAAAAEALGEVDGTSFVDTTADVGLEYAYRVVALDAAGTESVPSEDALVTTVDDDVATASVPTGLAATDLSERELTLTWEGSAEALYYLVYRAEGAEGAPGSEDELVLVGRTDEPRYADDDVLTTVPYRYAVAAVNAGGASARSEVLVTEAPTLLERQAERLDRSPVAVAVDGGVHVGWRMLGQDPDEVAFHVYRDGERVTAGALTSSTSLVDPAGGAGSTYRVSTVLDGEERWATEEFEVWDDQTLDIPLDKPADGVDEAGQPYTYRANDASVGDLDGDGEHEVVLKWDPSNSKDNSQSGYTGPVYVDAYEMDGTRLWRVDLGRNVRAGAHYTQFQVFDYDGDGRAEVAMRTADATVDGQGAVIGDPTANFRNSGGYVLSGPELLTVFDGETGAAVDTVDYEPPRGDVGDWGDGYGNRVDRFLAATAYLDGERPSMVFSRGYYTRSVVAAYDFDGTDLSLRWVFDSDEAGSQYRGQGNHQMSVADVDGDQKDELVFGSMTIDDDGEPLYNTRLGHGDALHVGDFAPDRPGLEVFAAHEDVPASGGRGATFRDAATGEVLWGVPATRDTGRAAMADVDPRTTGAEGWAVGGDAAWDSPVGQMRSADGELLSEQIPAANFVTWWDGDLLREVTDHDYDAERGAGVPTISRWDWEAQEEVEVYRAEGTLTNNGTKGTPALQADLFGDWREEVVTRLEDSSALRVHTTTDPTEHRLRTLQSDSQYRLAVAWQNTGYNQPPHPSYFLGAGMEAPPAPRLALTGEDPGPGELVEAGPQLLVTGDLSAGGRADVAVSGFAPREAVDVVVDGRRFARVRTGEDGAGSAAGKVHPRTGTGEQEVVATGRVSGLTATTTVVVTVG</sequence>
<dbReference type="EMBL" id="JABEMA010000015">
    <property type="protein sequence ID" value="NNH21990.1"/>
    <property type="molecule type" value="Genomic_DNA"/>
</dbReference>
<feature type="domain" description="Fibronectin type-III" evidence="3">
    <location>
        <begin position="500"/>
        <end position="592"/>
    </location>
</feature>
<keyword evidence="5" id="KW-1185">Reference proteome</keyword>
<evidence type="ECO:0000259" key="3">
    <source>
        <dbReference type="PROSITE" id="PS50853"/>
    </source>
</evidence>
<dbReference type="InterPro" id="IPR036116">
    <property type="entry name" value="FN3_sf"/>
</dbReference>
<proteinExistence type="predicted"/>
<evidence type="ECO:0000256" key="2">
    <source>
        <dbReference type="ARBA" id="ARBA00023326"/>
    </source>
</evidence>
<evidence type="ECO:0000313" key="5">
    <source>
        <dbReference type="Proteomes" id="UP000555552"/>
    </source>
</evidence>
<dbReference type="GO" id="GO:0016798">
    <property type="term" value="F:hydrolase activity, acting on glycosyl bonds"/>
    <property type="evidence" value="ECO:0007669"/>
    <property type="project" value="UniProtKB-KW"/>
</dbReference>
<dbReference type="InterPro" id="IPR003961">
    <property type="entry name" value="FN3_dom"/>
</dbReference>
<dbReference type="CDD" id="cd10318">
    <property type="entry name" value="RGL11"/>
    <property type="match status" value="1"/>
</dbReference>
<dbReference type="PANTHER" id="PTHR43118">
    <property type="entry name" value="RHAMNOGALACTURONAN LYASE (EUROFUNG)"/>
    <property type="match status" value="1"/>
</dbReference>
<dbReference type="Pfam" id="PF13472">
    <property type="entry name" value="Lipase_GDSL_2"/>
    <property type="match status" value="1"/>
</dbReference>
<dbReference type="CDD" id="cd00063">
    <property type="entry name" value="FN3"/>
    <property type="match status" value="1"/>
</dbReference>
<dbReference type="PANTHER" id="PTHR43118:SF1">
    <property type="entry name" value="RHAMNOGALACTURONAN LYASE (EUROFUNG)"/>
    <property type="match status" value="1"/>
</dbReference>
<protein>
    <submittedName>
        <fullName evidence="4">G-D-S-L family lipolytic protein</fullName>
    </submittedName>
</protein>
<dbReference type="GO" id="GO:0000272">
    <property type="term" value="P:polysaccharide catabolic process"/>
    <property type="evidence" value="ECO:0007669"/>
    <property type="project" value="UniProtKB-KW"/>
</dbReference>
<dbReference type="Proteomes" id="UP000555552">
    <property type="component" value="Unassembled WGS sequence"/>
</dbReference>
<dbReference type="SUPFAM" id="SSF69318">
    <property type="entry name" value="Integrin alpha N-terminal domain"/>
    <property type="match status" value="1"/>
</dbReference>
<keyword evidence="1" id="KW-0326">Glycosidase</keyword>
<dbReference type="SUPFAM" id="SSF52266">
    <property type="entry name" value="SGNH hydrolase"/>
    <property type="match status" value="1"/>
</dbReference>